<organism evidence="1">
    <name type="scientific">Vitis vinifera</name>
    <name type="common">Grape</name>
    <dbReference type="NCBI Taxonomy" id="29760"/>
    <lineage>
        <taxon>Eukaryota</taxon>
        <taxon>Viridiplantae</taxon>
        <taxon>Streptophyta</taxon>
        <taxon>Embryophyta</taxon>
        <taxon>Tracheophyta</taxon>
        <taxon>Spermatophyta</taxon>
        <taxon>Magnoliopsida</taxon>
        <taxon>eudicotyledons</taxon>
        <taxon>Gunneridae</taxon>
        <taxon>Pentapetalae</taxon>
        <taxon>rosids</taxon>
        <taxon>Vitales</taxon>
        <taxon>Vitaceae</taxon>
        <taxon>Viteae</taxon>
        <taxon>Vitis</taxon>
    </lineage>
</organism>
<protein>
    <submittedName>
        <fullName evidence="1">Uncharacterized protein</fullName>
    </submittedName>
</protein>
<dbReference type="AlphaFoldDB" id="A5AZM4"/>
<reference evidence="1" key="1">
    <citation type="journal article" date="2007" name="PLoS ONE">
        <title>The first genome sequence of an elite grapevine cultivar (Pinot noir Vitis vinifera L.): coping with a highly heterozygous genome.</title>
        <authorList>
            <person name="Velasco R."/>
            <person name="Zharkikh A."/>
            <person name="Troggio M."/>
            <person name="Cartwright D.A."/>
            <person name="Cestaro A."/>
            <person name="Pruss D."/>
            <person name="Pindo M."/>
            <person name="FitzGerald L.M."/>
            <person name="Vezzulli S."/>
            <person name="Reid J."/>
            <person name="Malacarne G."/>
            <person name="Iliev D."/>
            <person name="Coppola G."/>
            <person name="Wardell B."/>
            <person name="Micheletti D."/>
            <person name="Macalma T."/>
            <person name="Facci M."/>
            <person name="Mitchell J.T."/>
            <person name="Perazzolli M."/>
            <person name="Eldredge G."/>
            <person name="Gatto P."/>
            <person name="Oyzerski R."/>
            <person name="Moretto M."/>
            <person name="Gutin N."/>
            <person name="Stefanini M."/>
            <person name="Chen Y."/>
            <person name="Segala C."/>
            <person name="Davenport C."/>
            <person name="Dematte L."/>
            <person name="Mraz A."/>
            <person name="Battilana J."/>
            <person name="Stormo K."/>
            <person name="Costa F."/>
            <person name="Tao Q."/>
            <person name="Si-Ammour A."/>
            <person name="Harkins T."/>
            <person name="Lackey A."/>
            <person name="Perbost C."/>
            <person name="Taillon B."/>
            <person name="Stella A."/>
            <person name="Solovyev V."/>
            <person name="Fawcett J.A."/>
            <person name="Sterck L."/>
            <person name="Vandepoele K."/>
            <person name="Grando S.M."/>
            <person name="Toppo S."/>
            <person name="Moser C."/>
            <person name="Lanchbury J."/>
            <person name="Bogden R."/>
            <person name="Skolnick M."/>
            <person name="Sgaramella V."/>
            <person name="Bhatnagar S.K."/>
            <person name="Fontana P."/>
            <person name="Gutin A."/>
            <person name="Van de Peer Y."/>
            <person name="Salamini F."/>
            <person name="Viola R."/>
        </authorList>
    </citation>
    <scope>NUCLEOTIDE SEQUENCE</scope>
</reference>
<sequence>MDLVPTIPISCTLMPCHRGWVVQQLDQFMYLGKFFKAILKEDEIDPIDYNKAMSDVDAHLWQKAMEVVVHHLLIGGMTGLGYRDRFPMVSALVYMVTHWTGPTWDVESTLELDFEGANILMDSSGPHFELIYLVGMGYEGQIDSKFTFVHKGNLKYAKIKVRVIGRKLQVYETSVISIFIFTMWI</sequence>
<evidence type="ECO:0000313" key="1">
    <source>
        <dbReference type="EMBL" id="CAN73958.1"/>
    </source>
</evidence>
<name>A5AZM4_VITVI</name>
<proteinExistence type="predicted"/>
<dbReference type="EMBL" id="AM441499">
    <property type="protein sequence ID" value="CAN73958.1"/>
    <property type="molecule type" value="Genomic_DNA"/>
</dbReference>
<gene>
    <name evidence="1" type="ORF">VITISV_002941</name>
</gene>
<accession>A5AZM4</accession>